<dbReference type="EMBL" id="KV700382">
    <property type="protein sequence ID" value="OCF21404.1"/>
    <property type="molecule type" value="Genomic_DNA"/>
</dbReference>
<feature type="compositionally biased region" description="Basic and acidic residues" evidence="1">
    <location>
        <begin position="63"/>
        <end position="75"/>
    </location>
</feature>
<feature type="compositionally biased region" description="Acidic residues" evidence="1">
    <location>
        <begin position="249"/>
        <end position="262"/>
    </location>
</feature>
<dbReference type="VEuPathDB" id="FungiDB:I302_09082"/>
<dbReference type="Proteomes" id="UP000092730">
    <property type="component" value="Chromosome 3"/>
</dbReference>
<reference evidence="2" key="1">
    <citation type="submission" date="2013-07" db="EMBL/GenBank/DDBJ databases">
        <title>The Genome Sequence of Cryptococcus bestiolae CBS10118.</title>
        <authorList>
            <consortium name="The Broad Institute Genome Sequencing Platform"/>
            <person name="Cuomo C."/>
            <person name="Litvintseva A."/>
            <person name="Chen Y."/>
            <person name="Heitman J."/>
            <person name="Sun S."/>
            <person name="Springer D."/>
            <person name="Dromer F."/>
            <person name="Young S.K."/>
            <person name="Zeng Q."/>
            <person name="Gargeya S."/>
            <person name="Fitzgerald M."/>
            <person name="Abouelleil A."/>
            <person name="Alvarado L."/>
            <person name="Berlin A.M."/>
            <person name="Chapman S.B."/>
            <person name="Dewar J."/>
            <person name="Goldberg J."/>
            <person name="Griggs A."/>
            <person name="Gujja S."/>
            <person name="Hansen M."/>
            <person name="Howarth C."/>
            <person name="Imamovic A."/>
            <person name="Larimer J."/>
            <person name="McCowan C."/>
            <person name="Murphy C."/>
            <person name="Pearson M."/>
            <person name="Priest M."/>
            <person name="Roberts A."/>
            <person name="Saif S."/>
            <person name="Shea T."/>
            <person name="Sykes S."/>
            <person name="Wortman J."/>
            <person name="Nusbaum C."/>
            <person name="Birren B."/>
        </authorList>
    </citation>
    <scope>NUCLEOTIDE SEQUENCE [LARGE SCALE GENOMIC DNA]</scope>
    <source>
        <strain evidence="2">CBS 10118</strain>
    </source>
</reference>
<proteinExistence type="predicted"/>
<feature type="compositionally biased region" description="Basic and acidic residues" evidence="1">
    <location>
        <begin position="223"/>
        <end position="232"/>
    </location>
</feature>
<dbReference type="KEGG" id="kbi:30213481"/>
<protein>
    <submittedName>
        <fullName evidence="2">Uncharacterized protein</fullName>
    </submittedName>
</protein>
<sequence>MQCLIDRPSSSASPSIYDKSAVLTRITEPSRPMPVSTVVTKPTFKKDVDRPSQDIQAEQQGKGADEGIKASRQEKGGSYSAVHTPQKDVQPPTLASLASPKNLSGKRKRSITHFEGIPISIFSEPTSPSPPSAMATRKISTSRKIRQLDMCFSKLGFGNTPNKEEDGLDGEGDGEMFSSKSTTPTSSARSSGSFVAIPSEGGKLEFGYGYGSGYGHGGIKTTSKKEQIPDRSEQEDEDEDDYSPHSDPELESDSDSDDEDDVVFLLSP</sequence>
<feature type="compositionally biased region" description="Polar residues" evidence="1">
    <location>
        <begin position="178"/>
        <end position="193"/>
    </location>
</feature>
<feature type="region of interest" description="Disordered" evidence="1">
    <location>
        <begin position="120"/>
        <end position="141"/>
    </location>
</feature>
<reference evidence="2" key="3">
    <citation type="submission" date="2016-07" db="EMBL/GenBank/DDBJ databases">
        <title>Evolution of pathogenesis and genome organization in the Tremellales.</title>
        <authorList>
            <person name="Cuomo C."/>
            <person name="Litvintseva A."/>
            <person name="Heitman J."/>
            <person name="Chen Y."/>
            <person name="Sun S."/>
            <person name="Springer D."/>
            <person name="Dromer F."/>
            <person name="Young S."/>
            <person name="Zeng Q."/>
            <person name="Chapman S."/>
            <person name="Gujja S."/>
            <person name="Saif S."/>
            <person name="Birren B."/>
        </authorList>
    </citation>
    <scope>NUCLEOTIDE SEQUENCE</scope>
    <source>
        <strain evidence="2">CBS 10118</strain>
    </source>
</reference>
<gene>
    <name evidence="2" type="ORF">I302_09082</name>
    <name evidence="3" type="ORF">I302_104849</name>
</gene>
<evidence type="ECO:0000256" key="1">
    <source>
        <dbReference type="SAM" id="MobiDB-lite"/>
    </source>
</evidence>
<reference evidence="3" key="2">
    <citation type="submission" date="2013-07" db="EMBL/GenBank/DDBJ databases">
        <authorList>
            <consortium name="The Broad Institute Genome Sequencing Platform"/>
            <person name="Cuomo C."/>
            <person name="Litvintseva A."/>
            <person name="Chen Y."/>
            <person name="Heitman J."/>
            <person name="Sun S."/>
            <person name="Springer D."/>
            <person name="Dromer F."/>
            <person name="Young S.K."/>
            <person name="Zeng Q."/>
            <person name="Gargeya S."/>
            <person name="Fitzgerald M."/>
            <person name="Abouelleil A."/>
            <person name="Alvarado L."/>
            <person name="Berlin A.M."/>
            <person name="Chapman S.B."/>
            <person name="Dewar J."/>
            <person name="Goldberg J."/>
            <person name="Griggs A."/>
            <person name="Gujja S."/>
            <person name="Hansen M."/>
            <person name="Howarth C."/>
            <person name="Imamovic A."/>
            <person name="Larimer J."/>
            <person name="McCowan C."/>
            <person name="Murphy C."/>
            <person name="Pearson M."/>
            <person name="Priest M."/>
            <person name="Roberts A."/>
            <person name="Saif S."/>
            <person name="Shea T."/>
            <person name="Sykes S."/>
            <person name="Wortman J."/>
            <person name="Nusbaum C."/>
            <person name="Birren B."/>
        </authorList>
    </citation>
    <scope>NUCLEOTIDE SEQUENCE</scope>
    <source>
        <strain evidence="3">CBS 10118</strain>
    </source>
</reference>
<accession>A0A1B9FRK5</accession>
<dbReference type="EMBL" id="CP144543">
    <property type="protein sequence ID" value="WVW82837.1"/>
    <property type="molecule type" value="Genomic_DNA"/>
</dbReference>
<name>A0A1B9FRK5_9TREE</name>
<organism evidence="2">
    <name type="scientific">Kwoniella bestiolae CBS 10118</name>
    <dbReference type="NCBI Taxonomy" id="1296100"/>
    <lineage>
        <taxon>Eukaryota</taxon>
        <taxon>Fungi</taxon>
        <taxon>Dikarya</taxon>
        <taxon>Basidiomycota</taxon>
        <taxon>Agaricomycotina</taxon>
        <taxon>Tremellomycetes</taxon>
        <taxon>Tremellales</taxon>
        <taxon>Cryptococcaceae</taxon>
        <taxon>Kwoniella</taxon>
    </lineage>
</organism>
<keyword evidence="4" id="KW-1185">Reference proteome</keyword>
<dbReference type="AlphaFoldDB" id="A0A1B9FRK5"/>
<evidence type="ECO:0000313" key="2">
    <source>
        <dbReference type="EMBL" id="OCF21404.1"/>
    </source>
</evidence>
<evidence type="ECO:0000313" key="4">
    <source>
        <dbReference type="Proteomes" id="UP000092730"/>
    </source>
</evidence>
<feature type="compositionally biased region" description="Gly residues" evidence="1">
    <location>
        <begin position="208"/>
        <end position="218"/>
    </location>
</feature>
<evidence type="ECO:0000313" key="3">
    <source>
        <dbReference type="EMBL" id="WVW82837.1"/>
    </source>
</evidence>
<feature type="region of interest" description="Disordered" evidence="1">
    <location>
        <begin position="28"/>
        <end position="108"/>
    </location>
</feature>
<dbReference type="OrthoDB" id="2576009at2759"/>
<feature type="region of interest" description="Disordered" evidence="1">
    <location>
        <begin position="154"/>
        <end position="268"/>
    </location>
</feature>
<dbReference type="RefSeq" id="XP_019042474.1">
    <property type="nucleotide sequence ID" value="XM_019195651.1"/>
</dbReference>
<reference evidence="3" key="4">
    <citation type="submission" date="2024-02" db="EMBL/GenBank/DDBJ databases">
        <title>Comparative genomics of Cryptococcus and Kwoniella reveals pathogenesis evolution and contrasting modes of karyotype evolution via chromosome fusion or intercentromeric recombination.</title>
        <authorList>
            <person name="Coelho M.A."/>
            <person name="David-Palma M."/>
            <person name="Shea T."/>
            <person name="Bowers K."/>
            <person name="McGinley-Smith S."/>
            <person name="Mohammad A.W."/>
            <person name="Gnirke A."/>
            <person name="Yurkov A.M."/>
            <person name="Nowrousian M."/>
            <person name="Sun S."/>
            <person name="Cuomo C.A."/>
            <person name="Heitman J."/>
        </authorList>
    </citation>
    <scope>NUCLEOTIDE SEQUENCE</scope>
    <source>
        <strain evidence="3">CBS 10118</strain>
    </source>
</reference>
<dbReference type="GeneID" id="30213481"/>